<sequence length="136" mass="15263">MPLSYRECQNRNIKRELRLYPATVVTLSSSSMAYLSLFLSVQLGLRLHPQVRRQLRQIDPDESLARSRPGQTLISFICLLPIAAGMAFPAVQTKYQGGGHGWGYGFSTILGYIFALWGHILYCSDLQVAVMLPPYV</sequence>
<accession>A0A9W8HM02</accession>
<evidence type="ECO:0000256" key="1">
    <source>
        <dbReference type="SAM" id="Phobius"/>
    </source>
</evidence>
<dbReference type="Proteomes" id="UP001140172">
    <property type="component" value="Unassembled WGS sequence"/>
</dbReference>
<evidence type="ECO:0000313" key="3">
    <source>
        <dbReference type="Proteomes" id="UP001140172"/>
    </source>
</evidence>
<name>A0A9W8HM02_9FUNG</name>
<evidence type="ECO:0000313" key="2">
    <source>
        <dbReference type="EMBL" id="KAJ2787016.1"/>
    </source>
</evidence>
<feature type="transmembrane region" description="Helical" evidence="1">
    <location>
        <begin position="73"/>
        <end position="91"/>
    </location>
</feature>
<organism evidence="2 3">
    <name type="scientific">Coemansia interrupta</name>
    <dbReference type="NCBI Taxonomy" id="1126814"/>
    <lineage>
        <taxon>Eukaryota</taxon>
        <taxon>Fungi</taxon>
        <taxon>Fungi incertae sedis</taxon>
        <taxon>Zoopagomycota</taxon>
        <taxon>Kickxellomycotina</taxon>
        <taxon>Kickxellomycetes</taxon>
        <taxon>Kickxellales</taxon>
        <taxon>Kickxellaceae</taxon>
        <taxon>Coemansia</taxon>
    </lineage>
</organism>
<gene>
    <name evidence="2" type="ORF">GGI15_001063</name>
</gene>
<dbReference type="EMBL" id="JANBUM010000036">
    <property type="protein sequence ID" value="KAJ2787016.1"/>
    <property type="molecule type" value="Genomic_DNA"/>
</dbReference>
<feature type="transmembrane region" description="Helical" evidence="1">
    <location>
        <begin position="20"/>
        <end position="45"/>
    </location>
</feature>
<keyword evidence="1" id="KW-0812">Transmembrane</keyword>
<proteinExistence type="predicted"/>
<reference evidence="2" key="1">
    <citation type="submission" date="2022-07" db="EMBL/GenBank/DDBJ databases">
        <title>Phylogenomic reconstructions and comparative analyses of Kickxellomycotina fungi.</title>
        <authorList>
            <person name="Reynolds N.K."/>
            <person name="Stajich J.E."/>
            <person name="Barry K."/>
            <person name="Grigoriev I.V."/>
            <person name="Crous P."/>
            <person name="Smith M.E."/>
        </authorList>
    </citation>
    <scope>NUCLEOTIDE SEQUENCE</scope>
    <source>
        <strain evidence="2">BCRC 34489</strain>
    </source>
</reference>
<keyword evidence="1" id="KW-0472">Membrane</keyword>
<feature type="transmembrane region" description="Helical" evidence="1">
    <location>
        <begin position="103"/>
        <end position="122"/>
    </location>
</feature>
<keyword evidence="3" id="KW-1185">Reference proteome</keyword>
<dbReference type="OrthoDB" id="5583274at2759"/>
<protein>
    <submittedName>
        <fullName evidence="2">Uncharacterized protein</fullName>
    </submittedName>
</protein>
<comment type="caution">
    <text evidence="2">The sequence shown here is derived from an EMBL/GenBank/DDBJ whole genome shotgun (WGS) entry which is preliminary data.</text>
</comment>
<dbReference type="AlphaFoldDB" id="A0A9W8HM02"/>
<keyword evidence="1" id="KW-1133">Transmembrane helix</keyword>